<evidence type="ECO:0000313" key="2">
    <source>
        <dbReference type="Proteomes" id="UP000054324"/>
    </source>
</evidence>
<keyword evidence="2" id="KW-1185">Reference proteome</keyword>
<dbReference type="EMBL" id="KL597155">
    <property type="protein sequence ID" value="KER19687.1"/>
    <property type="molecule type" value="Genomic_DNA"/>
</dbReference>
<evidence type="ECO:0000313" key="1">
    <source>
        <dbReference type="EMBL" id="KER19687.1"/>
    </source>
</evidence>
<reference evidence="1 2" key="1">
    <citation type="submission" date="2013-11" db="EMBL/GenBank/DDBJ databases">
        <title>Opisthorchis viverrini - life in the bile duct.</title>
        <authorList>
            <person name="Young N.D."/>
            <person name="Nagarajan N."/>
            <person name="Lin S.J."/>
            <person name="Korhonen P.K."/>
            <person name="Jex A.R."/>
            <person name="Hall R.S."/>
            <person name="Safavi-Hemami H."/>
            <person name="Kaewkong W."/>
            <person name="Bertrand D."/>
            <person name="Gao S."/>
            <person name="Seet Q."/>
            <person name="Wongkham S."/>
            <person name="Teh B.T."/>
            <person name="Wongkham C."/>
            <person name="Intapan P.M."/>
            <person name="Maleewong W."/>
            <person name="Yang X."/>
            <person name="Hu M."/>
            <person name="Wang Z."/>
            <person name="Hofmann A."/>
            <person name="Sternberg P.W."/>
            <person name="Tan P."/>
            <person name="Wang J."/>
            <person name="Gasser R.B."/>
        </authorList>
    </citation>
    <scope>NUCLEOTIDE SEQUENCE [LARGE SCALE GENOMIC DNA]</scope>
</reference>
<dbReference type="CTD" id="20329640"/>
<dbReference type="Proteomes" id="UP000054324">
    <property type="component" value="Unassembled WGS sequence"/>
</dbReference>
<sequence length="110" mass="12498">MYWGLKRRKKQEIFPPFPNGDRVTQESTTRRGSDTAVCCVGHLQVSVETLSQQRMCYYSPRWPKQPAFYETKVAPESQTTSELTLAPSWPCPPSACAVKQTVMTLVSIRD</sequence>
<feature type="non-terminal residue" evidence="1">
    <location>
        <position position="110"/>
    </location>
</feature>
<dbReference type="GeneID" id="20329640"/>
<organism evidence="1 2">
    <name type="scientific">Opisthorchis viverrini</name>
    <name type="common">Southeast Asian liver fluke</name>
    <dbReference type="NCBI Taxonomy" id="6198"/>
    <lineage>
        <taxon>Eukaryota</taxon>
        <taxon>Metazoa</taxon>
        <taxon>Spiralia</taxon>
        <taxon>Lophotrochozoa</taxon>
        <taxon>Platyhelminthes</taxon>
        <taxon>Trematoda</taxon>
        <taxon>Digenea</taxon>
        <taxon>Opisthorchiida</taxon>
        <taxon>Opisthorchiata</taxon>
        <taxon>Opisthorchiidae</taxon>
        <taxon>Opisthorchis</taxon>
    </lineage>
</organism>
<proteinExistence type="predicted"/>
<dbReference type="KEGG" id="ovi:T265_15475"/>
<name>A0A074Z2G9_OPIVI</name>
<dbReference type="AlphaFoldDB" id="A0A074Z2G9"/>
<gene>
    <name evidence="1" type="ORF">T265_15475</name>
</gene>
<dbReference type="RefSeq" id="XP_009176567.1">
    <property type="nucleotide sequence ID" value="XM_009178303.1"/>
</dbReference>
<protein>
    <submittedName>
        <fullName evidence="1">Uncharacterized protein</fullName>
    </submittedName>
</protein>
<accession>A0A074Z2G9</accession>